<keyword evidence="8 16" id="KW-0418">Kinase</keyword>
<dbReference type="PROSITE" id="PS00583">
    <property type="entry name" value="PFKB_KINASES_1"/>
    <property type="match status" value="1"/>
</dbReference>
<evidence type="ECO:0000256" key="3">
    <source>
        <dbReference type="ARBA" id="ARBA00004713"/>
    </source>
</evidence>
<protein>
    <recommendedName>
        <fullName evidence="16">Bifunctional protein HldE</fullName>
    </recommendedName>
    <domain>
        <recommendedName>
            <fullName evidence="16">D-beta-D-heptose 7-phosphate kinase</fullName>
            <ecNumber evidence="16">2.7.1.167</ecNumber>
        </recommendedName>
        <alternativeName>
            <fullName evidence="16">D-beta-D-heptose 7-phosphotransferase</fullName>
        </alternativeName>
        <alternativeName>
            <fullName evidence="16">D-glycero-beta-D-manno-heptose-7-phosphate kinase</fullName>
        </alternativeName>
    </domain>
    <domain>
        <recommendedName>
            <fullName evidence="16">D-beta-D-heptose 1-phosphate adenylyltransferase</fullName>
            <ecNumber evidence="16">2.7.7.70</ecNumber>
        </recommendedName>
        <alternativeName>
            <fullName evidence="16">D-glycero-beta-D-manno-heptose 1-phosphate adenylyltransferase</fullName>
        </alternativeName>
    </domain>
</protein>
<dbReference type="GO" id="GO:0005829">
    <property type="term" value="C:cytosol"/>
    <property type="evidence" value="ECO:0007669"/>
    <property type="project" value="TreeGrafter"/>
</dbReference>
<feature type="region of interest" description="Cytidylyltransferase" evidence="16">
    <location>
        <begin position="344"/>
        <end position="476"/>
    </location>
</feature>
<dbReference type="PANTHER" id="PTHR46969:SF1">
    <property type="entry name" value="BIFUNCTIONAL PROTEIN HLDE"/>
    <property type="match status" value="1"/>
</dbReference>
<evidence type="ECO:0000256" key="7">
    <source>
        <dbReference type="ARBA" id="ARBA00022741"/>
    </source>
</evidence>
<dbReference type="InterPro" id="IPR002173">
    <property type="entry name" value="Carboh/pur_kinase_PfkB_CS"/>
</dbReference>
<dbReference type="UniPathway" id="UPA00958"/>
<dbReference type="GO" id="GO:0009244">
    <property type="term" value="P:lipopolysaccharide core region biosynthetic process"/>
    <property type="evidence" value="ECO:0007669"/>
    <property type="project" value="UniProtKB-UniPathway"/>
</dbReference>
<dbReference type="UniPathway" id="UPA00356">
    <property type="reaction ID" value="UER00437"/>
</dbReference>
<dbReference type="NCBIfam" id="TIGR00125">
    <property type="entry name" value="cyt_tran_rel"/>
    <property type="match status" value="1"/>
</dbReference>
<dbReference type="Pfam" id="PF00294">
    <property type="entry name" value="PfkB"/>
    <property type="match status" value="1"/>
</dbReference>
<reference evidence="20" key="1">
    <citation type="submission" date="2016-07" db="EMBL/GenBank/DDBJ databases">
        <title>Nontailed viruses are major unrecognized killers of bacteria in the ocean.</title>
        <authorList>
            <person name="Kauffman K."/>
            <person name="Hussain F."/>
            <person name="Yang J."/>
            <person name="Arevalo P."/>
            <person name="Brown J."/>
            <person name="Cutler M."/>
            <person name="Kelly L."/>
            <person name="Polz M.F."/>
        </authorList>
    </citation>
    <scope>NUCLEOTIDE SEQUENCE [LARGE SCALE GENOMIC DNA]</scope>
    <source>
        <strain evidence="20">10N.261.48.A1</strain>
    </source>
</reference>
<sequence length="476" mass="50913">MKPILPDYSQSGVLIVGDVMLDRYWYGPTGRISPEAPVPVVKVENNEERPGGAANVAMNIASLGGHAHVVGLTGKDEPAEVLKSTLGALKVKCDFVELDDYPTITKLRVMSRGQQLIRLDFEDKFENTDPELVLSRMEQALPNVRSVILSDYAKGALEHVQSFIQKARAANVPVFIDPKGADLERYRGATLLTPNMAEFELVAGKVKSEEDLIEKGIALIEKYDFEALLVTRSEHGMTLLRKDQAPFHLPTQAKEVYDVTGAGDTVISVLAASVAAGKPLDEACALANAAAGVVVGKLGTSTLSTIELAEAIHGSQDTDYGVISEAALVEAVKRARAKGEKVVMTNGCFDILHAGHVSYMNHAAELGDRLIVAVNTDDSVKRLKGPGRPVNPTDRRMAVLAGLGAVDWVVPFSEDTPQRLISEVLPSILVKGGDYKPEEIAGGEEVIAAGGEVKVLNFEDGCSTTEIIKAIKGGRG</sequence>
<comment type="function">
    <text evidence="2 16">Catalyzes the ADP transfer from ATP to D-glycero-beta-D-manno-heptose 1-phosphate, yielding ADP-D-glycero-beta-D-manno-heptose.</text>
</comment>
<dbReference type="GO" id="GO:0033786">
    <property type="term" value="F:heptose-1-phosphate adenylyltransferase activity"/>
    <property type="evidence" value="ECO:0007669"/>
    <property type="project" value="UniProtKB-UniRule"/>
</dbReference>
<evidence type="ECO:0000256" key="5">
    <source>
        <dbReference type="ARBA" id="ARBA00022679"/>
    </source>
</evidence>
<comment type="subunit">
    <text evidence="4 16">Homodimer.</text>
</comment>
<feature type="domain" description="Cytidyltransferase-like" evidence="18">
    <location>
        <begin position="344"/>
        <end position="469"/>
    </location>
</feature>
<evidence type="ECO:0000256" key="16">
    <source>
        <dbReference type="HAMAP-Rule" id="MF_01603"/>
    </source>
</evidence>
<feature type="active site" evidence="16">
    <location>
        <position position="264"/>
    </location>
</feature>
<dbReference type="NCBIfam" id="NF008454">
    <property type="entry name" value="PRK11316.1"/>
    <property type="match status" value="1"/>
</dbReference>
<keyword evidence="6 16" id="KW-0548">Nucleotidyltransferase</keyword>
<evidence type="ECO:0000256" key="12">
    <source>
        <dbReference type="ARBA" id="ARBA00047428"/>
    </source>
</evidence>
<dbReference type="GO" id="GO:0097171">
    <property type="term" value="P:ADP-L-glycero-beta-D-manno-heptose biosynthetic process"/>
    <property type="evidence" value="ECO:0007669"/>
    <property type="project" value="UniProtKB-UniPathway"/>
</dbReference>
<accession>A0A855IP75</accession>
<dbReference type="HAMAP" id="MF_01603">
    <property type="entry name" value="HldE"/>
    <property type="match status" value="1"/>
</dbReference>
<name>A0A855IP75_9VIBR</name>
<evidence type="ECO:0000256" key="9">
    <source>
        <dbReference type="ARBA" id="ARBA00022840"/>
    </source>
</evidence>
<comment type="caution">
    <text evidence="19">The sequence shown here is derived from an EMBL/GenBank/DDBJ whole genome shotgun (WGS) entry which is preliminary data.</text>
</comment>
<dbReference type="FunFam" id="3.40.1190.20:FF:000002">
    <property type="entry name" value="Bifunctional protein HldE"/>
    <property type="match status" value="1"/>
</dbReference>
<dbReference type="FunFam" id="3.40.50.620:FF:000028">
    <property type="entry name" value="Bifunctional protein HldE"/>
    <property type="match status" value="1"/>
</dbReference>
<evidence type="ECO:0000256" key="15">
    <source>
        <dbReference type="ARBA" id="ARBA00061122"/>
    </source>
</evidence>
<keyword evidence="5 16" id="KW-0808">Transferase</keyword>
<dbReference type="EC" id="2.7.7.70" evidence="16"/>
<evidence type="ECO:0000256" key="14">
    <source>
        <dbReference type="ARBA" id="ARBA00060955"/>
    </source>
</evidence>
<dbReference type="Pfam" id="PF01467">
    <property type="entry name" value="CTP_transf_like"/>
    <property type="match status" value="1"/>
</dbReference>
<dbReference type="Gene3D" id="3.40.1190.20">
    <property type="match status" value="1"/>
</dbReference>
<evidence type="ECO:0000256" key="8">
    <source>
        <dbReference type="ARBA" id="ARBA00022777"/>
    </source>
</evidence>
<evidence type="ECO:0000259" key="18">
    <source>
        <dbReference type="Pfam" id="PF01467"/>
    </source>
</evidence>
<evidence type="ECO:0000256" key="1">
    <source>
        <dbReference type="ARBA" id="ARBA00002319"/>
    </source>
</evidence>
<comment type="catalytic activity">
    <reaction evidence="12 16">
        <text>D-glycero-beta-D-manno-heptose 1-phosphate + ATP + H(+) = ADP-D-glycero-beta-D-manno-heptose + diphosphate</text>
        <dbReference type="Rhea" id="RHEA:27465"/>
        <dbReference type="ChEBI" id="CHEBI:15378"/>
        <dbReference type="ChEBI" id="CHEBI:30616"/>
        <dbReference type="ChEBI" id="CHEBI:33019"/>
        <dbReference type="ChEBI" id="CHEBI:59967"/>
        <dbReference type="ChEBI" id="CHEBI:61593"/>
        <dbReference type="EC" id="2.7.7.70"/>
    </reaction>
</comment>
<comment type="pathway">
    <text evidence="16">Nucleotide-sugar biosynthesis; ADP-L-glycero-beta-D-manno-heptose biosynthesis; ADP-L-glycero-beta-D-manno-heptose from D-glycero-beta-D-manno-heptose 7-phosphate: step 1/4.</text>
</comment>
<dbReference type="InterPro" id="IPR014729">
    <property type="entry name" value="Rossmann-like_a/b/a_fold"/>
</dbReference>
<keyword evidence="7 16" id="KW-0547">Nucleotide-binding</keyword>
<comment type="similarity">
    <text evidence="15 16">In the C-terminal section; belongs to the cytidylyltransferase family.</text>
</comment>
<keyword evidence="9 16" id="KW-0067">ATP-binding</keyword>
<feature type="domain" description="Carbohydrate kinase PfkB" evidence="17">
    <location>
        <begin position="13"/>
        <end position="302"/>
    </location>
</feature>
<dbReference type="RefSeq" id="WP_102360840.1">
    <property type="nucleotide sequence ID" value="NZ_MCWT02000001.1"/>
</dbReference>
<keyword evidence="11 16" id="KW-0119">Carbohydrate metabolism</keyword>
<dbReference type="InterPro" id="IPR011611">
    <property type="entry name" value="PfkB_dom"/>
</dbReference>
<dbReference type="SUPFAM" id="SSF52374">
    <property type="entry name" value="Nucleotidylyl transferase"/>
    <property type="match status" value="1"/>
</dbReference>
<comment type="catalytic activity">
    <reaction evidence="13 16">
        <text>D-glycero-beta-D-manno-heptose 7-phosphate + ATP = D-glycero-beta-D-manno-heptose 1,7-bisphosphate + ADP + H(+)</text>
        <dbReference type="Rhea" id="RHEA:27473"/>
        <dbReference type="ChEBI" id="CHEBI:15378"/>
        <dbReference type="ChEBI" id="CHEBI:30616"/>
        <dbReference type="ChEBI" id="CHEBI:60204"/>
        <dbReference type="ChEBI" id="CHEBI:60208"/>
        <dbReference type="ChEBI" id="CHEBI:456216"/>
        <dbReference type="EC" id="2.7.1.167"/>
    </reaction>
</comment>
<dbReference type="NCBIfam" id="TIGR02198">
    <property type="entry name" value="rfaE_dom_I"/>
    <property type="match status" value="1"/>
</dbReference>
<dbReference type="GO" id="GO:0033785">
    <property type="term" value="F:heptose 7-phosphate kinase activity"/>
    <property type="evidence" value="ECO:0007669"/>
    <property type="project" value="UniProtKB-UniRule"/>
</dbReference>
<dbReference type="PANTHER" id="PTHR46969">
    <property type="entry name" value="BIFUNCTIONAL PROTEIN HLDE"/>
    <property type="match status" value="1"/>
</dbReference>
<comment type="similarity">
    <text evidence="14 16">In the N-terminal section; belongs to the carbohydrate kinase PfkB family.</text>
</comment>
<proteinExistence type="inferred from homology"/>
<dbReference type="Proteomes" id="UP000235554">
    <property type="component" value="Unassembled WGS sequence"/>
</dbReference>
<comment type="pathway">
    <text evidence="16">Nucleotide-sugar biosynthesis; ADP-L-glycero-beta-D-manno-heptose biosynthesis; ADP-L-glycero-beta-D-manno-heptose from D-glycero-beta-D-manno-heptose 7-phosphate: step 3/4.</text>
</comment>
<dbReference type="Gene3D" id="3.40.50.620">
    <property type="entry name" value="HUPs"/>
    <property type="match status" value="1"/>
</dbReference>
<dbReference type="InterPro" id="IPR029056">
    <property type="entry name" value="Ribokinase-like"/>
</dbReference>
<keyword evidence="10 16" id="KW-0511">Multifunctional enzyme</keyword>
<evidence type="ECO:0000256" key="10">
    <source>
        <dbReference type="ARBA" id="ARBA00023268"/>
    </source>
</evidence>
<dbReference type="InterPro" id="IPR011914">
    <property type="entry name" value="RfaE_dom_II"/>
</dbReference>
<dbReference type="AlphaFoldDB" id="A0A855IP75"/>
<dbReference type="EC" id="2.7.1.167" evidence="16"/>
<evidence type="ECO:0000256" key="2">
    <source>
        <dbReference type="ARBA" id="ARBA00003753"/>
    </source>
</evidence>
<evidence type="ECO:0000259" key="17">
    <source>
        <dbReference type="Pfam" id="PF00294"/>
    </source>
</evidence>
<dbReference type="InterPro" id="IPR004821">
    <property type="entry name" value="Cyt_trans-like"/>
</dbReference>
<dbReference type="SUPFAM" id="SSF53613">
    <property type="entry name" value="Ribokinase-like"/>
    <property type="match status" value="1"/>
</dbReference>
<comment type="function">
    <text evidence="1 16">Catalyzes the phosphorylation of D-glycero-D-manno-heptose 7-phosphate at the C-1 position to selectively form D-glycero-beta-D-manno-heptose-1,7-bisphosphate.</text>
</comment>
<dbReference type="GO" id="GO:0016773">
    <property type="term" value="F:phosphotransferase activity, alcohol group as acceptor"/>
    <property type="evidence" value="ECO:0007669"/>
    <property type="project" value="InterPro"/>
</dbReference>
<dbReference type="InterPro" id="IPR011913">
    <property type="entry name" value="RfaE_dom_I"/>
</dbReference>
<comment type="pathway">
    <text evidence="3">Bacterial outer membrane biogenesis; LPS core biosynthesis.</text>
</comment>
<dbReference type="NCBIfam" id="TIGR02199">
    <property type="entry name" value="rfaE_dom_II"/>
    <property type="match status" value="1"/>
</dbReference>
<evidence type="ECO:0000256" key="4">
    <source>
        <dbReference type="ARBA" id="ARBA00011738"/>
    </source>
</evidence>
<evidence type="ECO:0000256" key="11">
    <source>
        <dbReference type="ARBA" id="ARBA00023277"/>
    </source>
</evidence>
<evidence type="ECO:0000313" key="20">
    <source>
        <dbReference type="Proteomes" id="UP000235554"/>
    </source>
</evidence>
<dbReference type="CDD" id="cd01172">
    <property type="entry name" value="RfaE_like"/>
    <property type="match status" value="1"/>
</dbReference>
<feature type="region of interest" description="Ribokinase" evidence="16">
    <location>
        <begin position="1"/>
        <end position="318"/>
    </location>
</feature>
<evidence type="ECO:0000256" key="13">
    <source>
        <dbReference type="ARBA" id="ARBA00052873"/>
    </source>
</evidence>
<feature type="binding site" evidence="16">
    <location>
        <begin position="195"/>
        <end position="198"/>
    </location>
    <ligand>
        <name>ATP</name>
        <dbReference type="ChEBI" id="CHEBI:30616"/>
    </ligand>
</feature>
<evidence type="ECO:0000313" key="19">
    <source>
        <dbReference type="EMBL" id="PMM56944.1"/>
    </source>
</evidence>
<dbReference type="EMBL" id="MCZJ01000024">
    <property type="protein sequence ID" value="PMM56944.1"/>
    <property type="molecule type" value="Genomic_DNA"/>
</dbReference>
<organism evidence="19 20">
    <name type="scientific">Vibrio lentus</name>
    <dbReference type="NCBI Taxonomy" id="136468"/>
    <lineage>
        <taxon>Bacteria</taxon>
        <taxon>Pseudomonadati</taxon>
        <taxon>Pseudomonadota</taxon>
        <taxon>Gammaproteobacteria</taxon>
        <taxon>Vibrionales</taxon>
        <taxon>Vibrionaceae</taxon>
        <taxon>Vibrio</taxon>
    </lineage>
</organism>
<gene>
    <name evidence="16" type="primary">hldE</name>
    <name evidence="19" type="ORF">BCT50_09280</name>
</gene>
<dbReference type="InterPro" id="IPR023030">
    <property type="entry name" value="Bifunc_HldE"/>
</dbReference>
<evidence type="ECO:0000256" key="6">
    <source>
        <dbReference type="ARBA" id="ARBA00022695"/>
    </source>
</evidence>
<dbReference type="GO" id="GO:0005524">
    <property type="term" value="F:ATP binding"/>
    <property type="evidence" value="ECO:0007669"/>
    <property type="project" value="UniProtKB-UniRule"/>
</dbReference>